<dbReference type="InterPro" id="IPR036397">
    <property type="entry name" value="RNaseH_sf"/>
</dbReference>
<evidence type="ECO:0000313" key="2">
    <source>
        <dbReference type="Proteomes" id="UP000276133"/>
    </source>
</evidence>
<evidence type="ECO:0000313" key="1">
    <source>
        <dbReference type="EMBL" id="RNA36037.1"/>
    </source>
</evidence>
<dbReference type="GO" id="GO:0003676">
    <property type="term" value="F:nucleic acid binding"/>
    <property type="evidence" value="ECO:0007669"/>
    <property type="project" value="InterPro"/>
</dbReference>
<comment type="caution">
    <text evidence="1">The sequence shown here is derived from an EMBL/GenBank/DDBJ whole genome shotgun (WGS) entry which is preliminary data.</text>
</comment>
<name>A0A3M7SKB1_BRAPC</name>
<dbReference type="OrthoDB" id="4843387at2759"/>
<dbReference type="EMBL" id="REGN01001248">
    <property type="protein sequence ID" value="RNA36037.1"/>
    <property type="molecule type" value="Genomic_DNA"/>
</dbReference>
<protein>
    <submittedName>
        <fullName evidence="1">Uncharacterized protein</fullName>
    </submittedName>
</protein>
<gene>
    <name evidence="1" type="ORF">BpHYR1_009670</name>
</gene>
<sequence length="99" mass="11495">MRSFIRSSVYYGCKTVEVQSVSRGTGICNNYTVRINHFVNINNLENKLLPSVELLFQPDDTWIFQQEGALAHTAHSVSDWFKKQNIKVLPWCAIFWKCI</sequence>
<dbReference type="Proteomes" id="UP000276133">
    <property type="component" value="Unassembled WGS sequence"/>
</dbReference>
<dbReference type="Gene3D" id="3.30.420.10">
    <property type="entry name" value="Ribonuclease H-like superfamily/Ribonuclease H"/>
    <property type="match status" value="1"/>
</dbReference>
<dbReference type="AlphaFoldDB" id="A0A3M7SKB1"/>
<organism evidence="1 2">
    <name type="scientific">Brachionus plicatilis</name>
    <name type="common">Marine rotifer</name>
    <name type="synonym">Brachionus muelleri</name>
    <dbReference type="NCBI Taxonomy" id="10195"/>
    <lineage>
        <taxon>Eukaryota</taxon>
        <taxon>Metazoa</taxon>
        <taxon>Spiralia</taxon>
        <taxon>Gnathifera</taxon>
        <taxon>Rotifera</taxon>
        <taxon>Eurotatoria</taxon>
        <taxon>Monogononta</taxon>
        <taxon>Pseudotrocha</taxon>
        <taxon>Ploima</taxon>
        <taxon>Brachionidae</taxon>
        <taxon>Brachionus</taxon>
    </lineage>
</organism>
<reference evidence="1 2" key="1">
    <citation type="journal article" date="2018" name="Sci. Rep.">
        <title>Genomic signatures of local adaptation to the degree of environmental predictability in rotifers.</title>
        <authorList>
            <person name="Franch-Gras L."/>
            <person name="Hahn C."/>
            <person name="Garcia-Roger E.M."/>
            <person name="Carmona M.J."/>
            <person name="Serra M."/>
            <person name="Gomez A."/>
        </authorList>
    </citation>
    <scope>NUCLEOTIDE SEQUENCE [LARGE SCALE GENOMIC DNA]</scope>
    <source>
        <strain evidence="1">HYR1</strain>
    </source>
</reference>
<accession>A0A3M7SKB1</accession>
<proteinExistence type="predicted"/>
<keyword evidence="2" id="KW-1185">Reference proteome</keyword>